<gene>
    <name evidence="1" type="ORF">CEW88_15650</name>
</gene>
<evidence type="ECO:0000313" key="2">
    <source>
        <dbReference type="Proteomes" id="UP000244915"/>
    </source>
</evidence>
<dbReference type="Proteomes" id="UP000244915">
    <property type="component" value="Chromosome 2"/>
</dbReference>
<dbReference type="RefSeq" id="WP_108968693.1">
    <property type="nucleotide sequence ID" value="NZ_CP022190.1"/>
</dbReference>
<name>A0A2U8HHT2_9RHOB</name>
<dbReference type="OrthoDB" id="7775864at2"/>
<reference evidence="1 2" key="1">
    <citation type="submission" date="2017-06" db="EMBL/GenBank/DDBJ databases">
        <title>Yangia sp. YSBP01 complete genome sequence.</title>
        <authorList>
            <person name="Woo J.-H."/>
            <person name="Kim H.-S."/>
        </authorList>
    </citation>
    <scope>NUCLEOTIDE SEQUENCE [LARGE SCALE GENOMIC DNA]</scope>
    <source>
        <strain evidence="1 2">YSBP01</strain>
    </source>
</reference>
<organism evidence="1 2">
    <name type="scientific">Alloyangia pacifica</name>
    <dbReference type="NCBI Taxonomy" id="311180"/>
    <lineage>
        <taxon>Bacteria</taxon>
        <taxon>Pseudomonadati</taxon>
        <taxon>Pseudomonadota</taxon>
        <taxon>Alphaproteobacteria</taxon>
        <taxon>Rhodobacterales</taxon>
        <taxon>Roseobacteraceae</taxon>
        <taxon>Alloyangia</taxon>
    </lineage>
</organism>
<protein>
    <submittedName>
        <fullName evidence="1">Uncharacterized protein</fullName>
    </submittedName>
</protein>
<dbReference type="AlphaFoldDB" id="A0A2U8HHT2"/>
<dbReference type="EMBL" id="CP022190">
    <property type="protein sequence ID" value="AWI85180.1"/>
    <property type="molecule type" value="Genomic_DNA"/>
</dbReference>
<proteinExistence type="predicted"/>
<sequence>MFSIYLRSMWTRKRTVVAGRTDGDNDWTVYRDRQPVGRVYATHISDPTLRWMWIVQVGPTGHGYATSIDAALDEVRRRVG</sequence>
<evidence type="ECO:0000313" key="1">
    <source>
        <dbReference type="EMBL" id="AWI85180.1"/>
    </source>
</evidence>
<accession>A0A2U8HHT2</accession>
<dbReference type="KEGG" id="ypac:CEW88_15650"/>